<protein>
    <submittedName>
        <fullName evidence="1 3">Uncharacterized protein</fullName>
    </submittedName>
</protein>
<keyword evidence="2" id="KW-1185">Reference proteome</keyword>
<reference evidence="1 2" key="1">
    <citation type="submission" date="2018-11" db="EMBL/GenBank/DDBJ databases">
        <authorList>
            <consortium name="Pathogen Informatics"/>
        </authorList>
    </citation>
    <scope>NUCLEOTIDE SEQUENCE [LARGE SCALE GENOMIC DNA]</scope>
</reference>
<reference evidence="3" key="2">
    <citation type="submission" date="2019-09" db="UniProtKB">
        <authorList>
            <consortium name="WormBaseParasite"/>
        </authorList>
    </citation>
    <scope>IDENTIFICATION</scope>
</reference>
<dbReference type="EMBL" id="UZAH01029013">
    <property type="protein sequence ID" value="VDP03734.1"/>
    <property type="molecule type" value="Genomic_DNA"/>
</dbReference>
<dbReference type="AlphaFoldDB" id="A0A183G2Z7"/>
<accession>A0A183G2Z7</accession>
<sequence>MVHLPCWSFKKYFQAIAVQDSHQTFWPGWPFYPSYPYSYSYPAVYPSYQYTYPVASYPTTIYQPAPVYQAASVYEPAPIVLTVRPRPRPLKYILVGPVRR</sequence>
<proteinExistence type="predicted"/>
<accession>A0A3P8BF91</accession>
<organism evidence="2 3">
    <name type="scientific">Heligmosomoides polygyrus</name>
    <name type="common">Parasitic roundworm</name>
    <dbReference type="NCBI Taxonomy" id="6339"/>
    <lineage>
        <taxon>Eukaryota</taxon>
        <taxon>Metazoa</taxon>
        <taxon>Ecdysozoa</taxon>
        <taxon>Nematoda</taxon>
        <taxon>Chromadorea</taxon>
        <taxon>Rhabditida</taxon>
        <taxon>Rhabditina</taxon>
        <taxon>Rhabditomorpha</taxon>
        <taxon>Strongyloidea</taxon>
        <taxon>Heligmosomidae</taxon>
        <taxon>Heligmosomoides</taxon>
    </lineage>
</organism>
<gene>
    <name evidence="1" type="ORF">HPBE_LOCUS15732</name>
</gene>
<dbReference type="WBParaSite" id="HPBE_0001573301-mRNA-1">
    <property type="protein sequence ID" value="HPBE_0001573301-mRNA-1"/>
    <property type="gene ID" value="HPBE_0001573301"/>
</dbReference>
<evidence type="ECO:0000313" key="3">
    <source>
        <dbReference type="WBParaSite" id="HPBE_0001573301-mRNA-1"/>
    </source>
</evidence>
<dbReference type="Proteomes" id="UP000050761">
    <property type="component" value="Unassembled WGS sequence"/>
</dbReference>
<evidence type="ECO:0000313" key="1">
    <source>
        <dbReference type="EMBL" id="VDP03734.1"/>
    </source>
</evidence>
<evidence type="ECO:0000313" key="2">
    <source>
        <dbReference type="Proteomes" id="UP000050761"/>
    </source>
</evidence>
<name>A0A183G2Z7_HELPZ</name>